<keyword evidence="2" id="KW-1185">Reference proteome</keyword>
<gene>
    <name evidence="1" type="ORF">FA10DRAFT_202278</name>
</gene>
<dbReference type="AlphaFoldDB" id="A0A316YBI8"/>
<name>A0A316YBI8_9BASI</name>
<protein>
    <submittedName>
        <fullName evidence="1">Uncharacterized protein</fullName>
    </submittedName>
</protein>
<proteinExistence type="predicted"/>
<dbReference type="RefSeq" id="XP_025374105.1">
    <property type="nucleotide sequence ID" value="XM_025518458.1"/>
</dbReference>
<reference evidence="1 2" key="1">
    <citation type="journal article" date="2018" name="Mol. Biol. Evol.">
        <title>Broad Genomic Sampling Reveals a Smut Pathogenic Ancestry of the Fungal Clade Ustilaginomycotina.</title>
        <authorList>
            <person name="Kijpornyongpan T."/>
            <person name="Mondo S.J."/>
            <person name="Barry K."/>
            <person name="Sandor L."/>
            <person name="Lee J."/>
            <person name="Lipzen A."/>
            <person name="Pangilinan J."/>
            <person name="LaButti K."/>
            <person name="Hainaut M."/>
            <person name="Henrissat B."/>
            <person name="Grigoriev I.V."/>
            <person name="Spatafora J.W."/>
            <person name="Aime M.C."/>
        </authorList>
    </citation>
    <scope>NUCLEOTIDE SEQUENCE [LARGE SCALE GENOMIC DNA]</scope>
    <source>
        <strain evidence="1 2">MCA 4198</strain>
    </source>
</reference>
<evidence type="ECO:0000313" key="1">
    <source>
        <dbReference type="EMBL" id="PWN86907.1"/>
    </source>
</evidence>
<dbReference type="EMBL" id="KZ819642">
    <property type="protein sequence ID" value="PWN86907.1"/>
    <property type="molecule type" value="Genomic_DNA"/>
</dbReference>
<evidence type="ECO:0000313" key="2">
    <source>
        <dbReference type="Proteomes" id="UP000245768"/>
    </source>
</evidence>
<dbReference type="Proteomes" id="UP000245768">
    <property type="component" value="Unassembled WGS sequence"/>
</dbReference>
<sequence length="481" mass="53761">MRVLEPYLPSLSQLRAGTDDDLLLAVVLLLTSSQIAEWRSQLSDFVQREVQHRVLYGPRGTYDIMALLLVSQCPNDVFPDAFQISALDGSGILAAGASACRTRRMDESSTPNDNATMLWACLCLQSSLNCIMEDVTRKPVAKLKNMEALGSENDLFKTRFRYIEEVRVLCRALADELCVEKTLGTPQDACDKAKTCLQAVNQASSKHRMALRHGHPSQSALLAYLDLEQEIVHYAAISQIINILFRPFVYHVKEPVSSVDFFRSFHAQADYLDAFVSVGTARIVAAKLLIYKYLALVRKYGRKHPLRPDVEPNMRQQTEQLGFLRPRNYFLYAALVAAAKAVAEECSGRWFAGHVPDAGEEMALWHGNLLLLERLQRDIIGLPRGTQLLETIVKALRQTVLTLGAWIEAAERQALRGTFPRLIADTTSGPDAEESSFDDFRFAESFINDILDGDILGSPSDFLHPPFSLREASPLTQSFPL</sequence>
<dbReference type="GeneID" id="37040374"/>
<organism evidence="1 2">
    <name type="scientific">Acaromyces ingoldii</name>
    <dbReference type="NCBI Taxonomy" id="215250"/>
    <lineage>
        <taxon>Eukaryota</taxon>
        <taxon>Fungi</taxon>
        <taxon>Dikarya</taxon>
        <taxon>Basidiomycota</taxon>
        <taxon>Ustilaginomycotina</taxon>
        <taxon>Exobasidiomycetes</taxon>
        <taxon>Exobasidiales</taxon>
        <taxon>Cryptobasidiaceae</taxon>
        <taxon>Acaromyces</taxon>
    </lineage>
</organism>
<accession>A0A316YBI8</accession>
<dbReference type="InParanoid" id="A0A316YBI8"/>